<evidence type="ECO:0000313" key="4">
    <source>
        <dbReference type="WBParaSite" id="PTRK_0001397600.1"/>
    </source>
</evidence>
<feature type="transmembrane region" description="Helical" evidence="1">
    <location>
        <begin position="173"/>
        <end position="199"/>
    </location>
</feature>
<dbReference type="Proteomes" id="UP000038045">
    <property type="component" value="Unplaced"/>
</dbReference>
<dbReference type="AlphaFoldDB" id="A0A0N4ZYW1"/>
<evidence type="ECO:0000256" key="1">
    <source>
        <dbReference type="SAM" id="Phobius"/>
    </source>
</evidence>
<organism evidence="3 4">
    <name type="scientific">Parastrongyloides trichosuri</name>
    <name type="common">Possum-specific nematode worm</name>
    <dbReference type="NCBI Taxonomy" id="131310"/>
    <lineage>
        <taxon>Eukaryota</taxon>
        <taxon>Metazoa</taxon>
        <taxon>Ecdysozoa</taxon>
        <taxon>Nematoda</taxon>
        <taxon>Chromadorea</taxon>
        <taxon>Rhabditida</taxon>
        <taxon>Tylenchina</taxon>
        <taxon>Panagrolaimomorpha</taxon>
        <taxon>Strongyloidoidea</taxon>
        <taxon>Strongyloididae</taxon>
        <taxon>Parastrongyloides</taxon>
    </lineage>
</organism>
<feature type="transmembrane region" description="Helical" evidence="1">
    <location>
        <begin position="265"/>
        <end position="285"/>
    </location>
</feature>
<protein>
    <submittedName>
        <fullName evidence="4">7TM_GPCR_Srx domain-containing protein</fullName>
    </submittedName>
</protein>
<name>A0A0N4ZYW1_PARTI</name>
<dbReference type="PANTHER" id="PTHR31748">
    <property type="entry name" value="SERPENTINE RECEPTOR, CLASS V"/>
    <property type="match status" value="1"/>
</dbReference>
<keyword evidence="1" id="KW-1133">Transmembrane helix</keyword>
<dbReference type="Pfam" id="PF10328">
    <property type="entry name" value="7TM_GPCR_Srx"/>
    <property type="match status" value="1"/>
</dbReference>
<evidence type="ECO:0000259" key="2">
    <source>
        <dbReference type="Pfam" id="PF10328"/>
    </source>
</evidence>
<dbReference type="WBParaSite" id="PTRK_0001397600.1">
    <property type="protein sequence ID" value="PTRK_0001397600.1"/>
    <property type="gene ID" value="PTRK_0001397600"/>
</dbReference>
<reference evidence="4" key="1">
    <citation type="submission" date="2017-02" db="UniProtKB">
        <authorList>
            <consortium name="WormBaseParasite"/>
        </authorList>
    </citation>
    <scope>IDENTIFICATION</scope>
</reference>
<sequence>MASFADYIALTYTVVLTPLYVGFTAKLGYKIYIKKTPDVRNEYYPIIFYKGVIDNITNIVQLFTGRILKFHILEDVYLAINFPVYILYFTTCTTYCIMYQITFLIAFNRYIAMLKPTRYKEIFELRKLHLYIGITLIPGLISGIVGVCFNLKYTWFPTLGRVMGIYTESGIEYFHASYGVFLNIPLIAVTTWMNLKCFFKNKKVLSTKNLRSSADSKLFLYNIISFITMWGFEFYYICRYFPYILGRFKNLESLAIQIVPWFLDVMTYGLWIFSIALSSVLRSLIPCCVKKKKQIKVGNSQSVNKQVVSKKSTTI</sequence>
<dbReference type="Gene3D" id="1.20.1070.10">
    <property type="entry name" value="Rhodopsin 7-helix transmembrane proteins"/>
    <property type="match status" value="1"/>
</dbReference>
<dbReference type="PANTHER" id="PTHR31748:SF1">
    <property type="entry name" value="SERPENTINE RECEPTOR, CLASS V"/>
    <property type="match status" value="1"/>
</dbReference>
<keyword evidence="1" id="KW-0472">Membrane</keyword>
<dbReference type="InterPro" id="IPR019430">
    <property type="entry name" value="7TM_GPCR_serpentine_rcpt_Srx"/>
</dbReference>
<feature type="domain" description="7TM GPCR serpentine receptor class x (Srx)" evidence="2">
    <location>
        <begin position="22"/>
        <end position="213"/>
    </location>
</feature>
<feature type="transmembrane region" description="Helical" evidence="1">
    <location>
        <begin position="7"/>
        <end position="29"/>
    </location>
</feature>
<feature type="transmembrane region" description="Helical" evidence="1">
    <location>
        <begin position="219"/>
        <end position="245"/>
    </location>
</feature>
<feature type="transmembrane region" description="Helical" evidence="1">
    <location>
        <begin position="128"/>
        <end position="153"/>
    </location>
</feature>
<feature type="transmembrane region" description="Helical" evidence="1">
    <location>
        <begin position="85"/>
        <end position="107"/>
    </location>
</feature>
<proteinExistence type="predicted"/>
<evidence type="ECO:0000313" key="3">
    <source>
        <dbReference type="Proteomes" id="UP000038045"/>
    </source>
</evidence>
<keyword evidence="3" id="KW-1185">Reference proteome</keyword>
<keyword evidence="1" id="KW-0812">Transmembrane</keyword>
<accession>A0A0N4ZYW1</accession>